<dbReference type="OrthoDB" id="9813158at2"/>
<dbReference type="PANTHER" id="PTHR43240">
    <property type="entry name" value="1,4-DIHYDROXY-2-NAPHTHOYL-COA THIOESTERASE 1"/>
    <property type="match status" value="1"/>
</dbReference>
<dbReference type="Gene3D" id="3.10.129.10">
    <property type="entry name" value="Hotdog Thioesterase"/>
    <property type="match status" value="1"/>
</dbReference>
<dbReference type="Pfam" id="PF03061">
    <property type="entry name" value="4HBT"/>
    <property type="match status" value="1"/>
</dbReference>
<dbReference type="CDD" id="cd03443">
    <property type="entry name" value="PaaI_thioesterase"/>
    <property type="match status" value="1"/>
</dbReference>
<evidence type="ECO:0000313" key="3">
    <source>
        <dbReference type="EMBL" id="KCZ90682.1"/>
    </source>
</evidence>
<protein>
    <submittedName>
        <fullName evidence="3">Thioesterase family protein</fullName>
    </submittedName>
</protein>
<comment type="caution">
    <text evidence="3">The sequence shown here is derived from an EMBL/GenBank/DDBJ whole genome shotgun (WGS) entry which is preliminary data.</text>
</comment>
<accession>A0A059FJ90</accession>
<organism evidence="3 4">
    <name type="scientific">Hyphomonas johnsonii MHS-2</name>
    <dbReference type="NCBI Taxonomy" id="1280950"/>
    <lineage>
        <taxon>Bacteria</taxon>
        <taxon>Pseudomonadati</taxon>
        <taxon>Pseudomonadota</taxon>
        <taxon>Alphaproteobacteria</taxon>
        <taxon>Hyphomonadales</taxon>
        <taxon>Hyphomonadaceae</taxon>
        <taxon>Hyphomonas</taxon>
    </lineage>
</organism>
<dbReference type="PANTHER" id="PTHR43240:SF7">
    <property type="entry name" value="BLR7284 PROTEIN"/>
    <property type="match status" value="1"/>
</dbReference>
<name>A0A059FJ90_9PROT</name>
<sequence length="166" mass="18273">MSDDPTSAPESGVLPLRLMQENLDMISGVIPWGRRLGFRMTRVEKGHVWGVQPWKERLVGDPDTGVIHGGVLTAFLDNLCGTAAGSAMEQLRYVATLDLRIDYMRPAEPRRDILGEAECYHVTRSICFTRAWAFHETRDKVIATAAGAFAITKPRAPSTMGASDAE</sequence>
<dbReference type="GO" id="GO:0005829">
    <property type="term" value="C:cytosol"/>
    <property type="evidence" value="ECO:0007669"/>
    <property type="project" value="TreeGrafter"/>
</dbReference>
<proteinExistence type="predicted"/>
<dbReference type="eggNOG" id="COG2050">
    <property type="taxonomic scope" value="Bacteria"/>
</dbReference>
<dbReference type="InterPro" id="IPR006683">
    <property type="entry name" value="Thioestr_dom"/>
</dbReference>
<reference evidence="3 4" key="1">
    <citation type="journal article" date="2014" name="Antonie Van Leeuwenhoek">
        <title>Hyphomonas beringensis sp. nov. and Hyphomonas chukchiensis sp. nov., isolated from surface seawater of the Bering Sea and Chukchi Sea.</title>
        <authorList>
            <person name="Li C."/>
            <person name="Lai Q."/>
            <person name="Li G."/>
            <person name="Dong C."/>
            <person name="Wang J."/>
            <person name="Liao Y."/>
            <person name="Shao Z."/>
        </authorList>
    </citation>
    <scope>NUCLEOTIDE SEQUENCE [LARGE SCALE GENOMIC DNA]</scope>
    <source>
        <strain evidence="3 4">MHS-2</strain>
    </source>
</reference>
<feature type="domain" description="Thioesterase" evidence="2">
    <location>
        <begin position="65"/>
        <end position="140"/>
    </location>
</feature>
<evidence type="ECO:0000313" key="4">
    <source>
        <dbReference type="Proteomes" id="UP000025171"/>
    </source>
</evidence>
<dbReference type="GO" id="GO:0061522">
    <property type="term" value="F:1,4-dihydroxy-2-naphthoyl-CoA thioesterase activity"/>
    <property type="evidence" value="ECO:0007669"/>
    <property type="project" value="TreeGrafter"/>
</dbReference>
<keyword evidence="4" id="KW-1185">Reference proteome</keyword>
<evidence type="ECO:0000259" key="2">
    <source>
        <dbReference type="Pfam" id="PF03061"/>
    </source>
</evidence>
<dbReference type="SUPFAM" id="SSF54637">
    <property type="entry name" value="Thioesterase/thiol ester dehydrase-isomerase"/>
    <property type="match status" value="1"/>
</dbReference>
<dbReference type="PATRIC" id="fig|1280950.3.peg.2517"/>
<dbReference type="EMBL" id="ARYK01000006">
    <property type="protein sequence ID" value="KCZ90682.1"/>
    <property type="molecule type" value="Genomic_DNA"/>
</dbReference>
<dbReference type="NCBIfam" id="TIGR00369">
    <property type="entry name" value="unchar_dom_1"/>
    <property type="match status" value="1"/>
</dbReference>
<dbReference type="AlphaFoldDB" id="A0A059FJ90"/>
<dbReference type="Proteomes" id="UP000025171">
    <property type="component" value="Unassembled WGS sequence"/>
</dbReference>
<gene>
    <name evidence="3" type="ORF">HJO_12561</name>
</gene>
<keyword evidence="1" id="KW-0378">Hydrolase</keyword>
<dbReference type="RefSeq" id="WP_051618568.1">
    <property type="nucleotide sequence ID" value="NZ_ARYK01000006.1"/>
</dbReference>
<dbReference type="InterPro" id="IPR029069">
    <property type="entry name" value="HotDog_dom_sf"/>
</dbReference>
<evidence type="ECO:0000256" key="1">
    <source>
        <dbReference type="ARBA" id="ARBA00022801"/>
    </source>
</evidence>
<dbReference type="STRING" id="1280950.HJO_12561"/>
<dbReference type="InterPro" id="IPR003736">
    <property type="entry name" value="PAAI_dom"/>
</dbReference>